<protein>
    <recommendedName>
        <fullName evidence="4">Glycosyltransferase RgtA/B/C/D-like domain-containing protein</fullName>
    </recommendedName>
</protein>
<reference evidence="2 3" key="1">
    <citation type="submission" date="2023-03" db="EMBL/GenBank/DDBJ databases">
        <title>Genome sequencing of Aquirufa.</title>
        <authorList>
            <person name="Pitt A."/>
            <person name="Hahn M.W."/>
        </authorList>
    </citation>
    <scope>NUCLEOTIDE SEQUENCE [LARGE SCALE GENOMIC DNA]</scope>
    <source>
        <strain evidence="2 3">WAEICH-18A</strain>
    </source>
</reference>
<organism evidence="2 3">
    <name type="scientific">Aquirufa aurantiipilula</name>
    <dbReference type="NCBI Taxonomy" id="2696561"/>
    <lineage>
        <taxon>Bacteria</taxon>
        <taxon>Pseudomonadati</taxon>
        <taxon>Bacteroidota</taxon>
        <taxon>Cytophagia</taxon>
        <taxon>Cytophagales</taxon>
        <taxon>Flectobacillaceae</taxon>
        <taxon>Aquirufa</taxon>
    </lineage>
</organism>
<dbReference type="EMBL" id="JARJOW010000007">
    <property type="protein sequence ID" value="MDF5691421.1"/>
    <property type="molecule type" value="Genomic_DNA"/>
</dbReference>
<evidence type="ECO:0000313" key="2">
    <source>
        <dbReference type="EMBL" id="MDF5691421.1"/>
    </source>
</evidence>
<feature type="transmembrane region" description="Helical" evidence="1">
    <location>
        <begin position="327"/>
        <end position="345"/>
    </location>
</feature>
<keyword evidence="1" id="KW-0812">Transmembrane</keyword>
<feature type="transmembrane region" description="Helical" evidence="1">
    <location>
        <begin position="231"/>
        <end position="248"/>
    </location>
</feature>
<keyword evidence="1" id="KW-1133">Transmembrane helix</keyword>
<evidence type="ECO:0000313" key="3">
    <source>
        <dbReference type="Proteomes" id="UP001321344"/>
    </source>
</evidence>
<comment type="caution">
    <text evidence="2">The sequence shown here is derived from an EMBL/GenBank/DDBJ whole genome shotgun (WGS) entry which is preliminary data.</text>
</comment>
<keyword evidence="1" id="KW-0472">Membrane</keyword>
<feature type="transmembrane region" description="Helical" evidence="1">
    <location>
        <begin position="159"/>
        <end position="176"/>
    </location>
</feature>
<feature type="transmembrane region" description="Helical" evidence="1">
    <location>
        <begin position="303"/>
        <end position="321"/>
    </location>
</feature>
<proteinExistence type="predicted"/>
<feature type="transmembrane region" description="Helical" evidence="1">
    <location>
        <begin position="20"/>
        <end position="42"/>
    </location>
</feature>
<accession>A0ABT6BMN7</accession>
<sequence length="387" mass="45534">MIPNIPNIFRRWNDIISQWAQHQLGVFLICLALFAGFSILYFPKVIQKRMDNSWTSNDKYMIDFVNRKIEHPLVAMLGNDSREHYAKRELRITPYLIGKVFHLNAIRLFYLQVLLLPFFLLLFFNLVRRLSGGDAPIAFWSTACILFTYVGHSFVYDTLFYDSYAFVFLLIAFYYYDRVWSVLALVLAFFVDERSLFPALNISLLYLFQTGIPLGKWSVILKDFLWKNKGTHYLLFSYFLYAIVRYYLYSNYHLNTPVGKHAGVQLGFAFLHGYKLPYALFSALKWAIILPLIAMVYFVKHRIWTVACFYFGTYLASFLAATAVDDVTRSLTFCFPIIFVLFLLIHRLKEQENARILICLLFLANFLTPTYTLLMHLERISPLNWIF</sequence>
<feature type="transmembrane region" description="Helical" evidence="1">
    <location>
        <begin position="196"/>
        <end position="219"/>
    </location>
</feature>
<feature type="transmembrane region" description="Helical" evidence="1">
    <location>
        <begin position="108"/>
        <end position="127"/>
    </location>
</feature>
<feature type="transmembrane region" description="Helical" evidence="1">
    <location>
        <begin position="133"/>
        <end position="152"/>
    </location>
</feature>
<feature type="transmembrane region" description="Helical" evidence="1">
    <location>
        <begin position="278"/>
        <end position="298"/>
    </location>
</feature>
<feature type="transmembrane region" description="Helical" evidence="1">
    <location>
        <begin position="357"/>
        <end position="377"/>
    </location>
</feature>
<dbReference type="RefSeq" id="WP_276344690.1">
    <property type="nucleotide sequence ID" value="NZ_JARJOW010000007.1"/>
</dbReference>
<gene>
    <name evidence="2" type="ORF">PQG43_11140</name>
</gene>
<name>A0ABT6BMN7_9BACT</name>
<evidence type="ECO:0008006" key="4">
    <source>
        <dbReference type="Google" id="ProtNLM"/>
    </source>
</evidence>
<dbReference type="Proteomes" id="UP001321344">
    <property type="component" value="Unassembled WGS sequence"/>
</dbReference>
<keyword evidence="3" id="KW-1185">Reference proteome</keyword>
<evidence type="ECO:0000256" key="1">
    <source>
        <dbReference type="SAM" id="Phobius"/>
    </source>
</evidence>